<comment type="caution">
    <text evidence="6">The sequence shown here is derived from an EMBL/GenBank/DDBJ whole genome shotgun (WGS) entry which is preliminary data.</text>
</comment>
<evidence type="ECO:0000256" key="3">
    <source>
        <dbReference type="ARBA" id="ARBA00013068"/>
    </source>
</evidence>
<dbReference type="AlphaFoldDB" id="A0A433TM43"/>
<dbReference type="STRING" id="188477.A0A433TM43"/>
<comment type="pathway">
    <text evidence="1">Carbohydrate degradation; glycolysis; D-glyceraldehyde 3-phosphate and glycerone phosphate from D-glucose: step 4/4.</text>
</comment>
<accession>A0A433TM43</accession>
<dbReference type="GO" id="GO:0004332">
    <property type="term" value="F:fructose-bisphosphate aldolase activity"/>
    <property type="evidence" value="ECO:0007669"/>
    <property type="project" value="UniProtKB-EC"/>
</dbReference>
<dbReference type="InterPro" id="IPR000741">
    <property type="entry name" value="FBA_I"/>
</dbReference>
<dbReference type="GO" id="GO:0006096">
    <property type="term" value="P:glycolytic process"/>
    <property type="evidence" value="ECO:0007669"/>
    <property type="project" value="UniProtKB-UniPathway"/>
</dbReference>
<dbReference type="Pfam" id="PF00274">
    <property type="entry name" value="Glycolytic"/>
    <property type="match status" value="1"/>
</dbReference>
<reference evidence="6 7" key="1">
    <citation type="submission" date="2019-01" db="EMBL/GenBank/DDBJ databases">
        <title>A draft genome assembly of the solar-powered sea slug Elysia chlorotica.</title>
        <authorList>
            <person name="Cai H."/>
            <person name="Li Q."/>
            <person name="Fang X."/>
            <person name="Li J."/>
            <person name="Curtis N.E."/>
            <person name="Altenburger A."/>
            <person name="Shibata T."/>
            <person name="Feng M."/>
            <person name="Maeda T."/>
            <person name="Schwartz J.A."/>
            <person name="Shigenobu S."/>
            <person name="Lundholm N."/>
            <person name="Nishiyama T."/>
            <person name="Yang H."/>
            <person name="Hasebe M."/>
            <person name="Li S."/>
            <person name="Pierce S.K."/>
            <person name="Wang J."/>
        </authorList>
    </citation>
    <scope>NUCLEOTIDE SEQUENCE [LARGE SCALE GENOMIC DNA]</scope>
    <source>
        <strain evidence="6">EC2010</strain>
        <tissue evidence="6">Whole organism of an adult</tissue>
    </source>
</reference>
<feature type="non-terminal residue" evidence="6">
    <location>
        <position position="313"/>
    </location>
</feature>
<evidence type="ECO:0000256" key="2">
    <source>
        <dbReference type="ARBA" id="ARBA00010387"/>
    </source>
</evidence>
<evidence type="ECO:0000256" key="1">
    <source>
        <dbReference type="ARBA" id="ARBA00004714"/>
    </source>
</evidence>
<keyword evidence="7" id="KW-1185">Reference proteome</keyword>
<dbReference type="InterPro" id="IPR013785">
    <property type="entry name" value="Aldolase_TIM"/>
</dbReference>
<dbReference type="OrthoDB" id="36455at2759"/>
<sequence length="313" mass="35168">MEQVVKKVTLSVEEPVEHRKVSKSRLHKHRKPKKSRQVKYVEIQPQRTVLWICDLEEVANGLKQTAKSLVRPGYGILAADDTLHQINTKLEELKLYPSNLNRFKFHELYLGKAIHVEDYISAVLLRLETITNDVLRGKKLVHMIWAHEIKLGVRLDEGVVSIAGTDGEFASKGLDNLEMKLRMAKDFGAEFTMWRCVYKISDFNPSRLAIRENSQTLARYAVMSQRMGLLPIVAVDVLPYGSHDEMLAQASLKEILTSLVKTLTEHRAMLEGMLVRVTATSPGLCYQGPQNLARVAACTARALSQCLPPALGG</sequence>
<gene>
    <name evidence="6" type="ORF">EGW08_009595</name>
</gene>
<dbReference type="Gene3D" id="3.20.20.70">
    <property type="entry name" value="Aldolase class I"/>
    <property type="match status" value="1"/>
</dbReference>
<dbReference type="PANTHER" id="PTHR11627">
    <property type="entry name" value="FRUCTOSE-BISPHOSPHATE ALDOLASE"/>
    <property type="match status" value="1"/>
</dbReference>
<evidence type="ECO:0000256" key="4">
    <source>
        <dbReference type="ARBA" id="ARBA00023152"/>
    </source>
</evidence>
<evidence type="ECO:0000313" key="7">
    <source>
        <dbReference type="Proteomes" id="UP000271974"/>
    </source>
</evidence>
<keyword evidence="5" id="KW-0456">Lyase</keyword>
<evidence type="ECO:0000256" key="5">
    <source>
        <dbReference type="ARBA" id="ARBA00023239"/>
    </source>
</evidence>
<keyword evidence="4" id="KW-0324">Glycolysis</keyword>
<comment type="similarity">
    <text evidence="2">Belongs to the class I fructose-bisphosphate aldolase family.</text>
</comment>
<evidence type="ECO:0000313" key="6">
    <source>
        <dbReference type="EMBL" id="RUS82642.1"/>
    </source>
</evidence>
<dbReference type="EC" id="4.1.2.13" evidence="3"/>
<proteinExistence type="inferred from homology"/>
<organism evidence="6 7">
    <name type="scientific">Elysia chlorotica</name>
    <name type="common">Eastern emerald elysia</name>
    <name type="synonym">Sea slug</name>
    <dbReference type="NCBI Taxonomy" id="188477"/>
    <lineage>
        <taxon>Eukaryota</taxon>
        <taxon>Metazoa</taxon>
        <taxon>Spiralia</taxon>
        <taxon>Lophotrochozoa</taxon>
        <taxon>Mollusca</taxon>
        <taxon>Gastropoda</taxon>
        <taxon>Heterobranchia</taxon>
        <taxon>Euthyneura</taxon>
        <taxon>Panpulmonata</taxon>
        <taxon>Sacoglossa</taxon>
        <taxon>Placobranchoidea</taxon>
        <taxon>Plakobranchidae</taxon>
        <taxon>Elysia</taxon>
    </lineage>
</organism>
<protein>
    <recommendedName>
        <fullName evidence="3">fructose-bisphosphate aldolase</fullName>
        <ecNumber evidence="3">4.1.2.13</ecNumber>
    </recommendedName>
</protein>
<dbReference type="Proteomes" id="UP000271974">
    <property type="component" value="Unassembled WGS sequence"/>
</dbReference>
<dbReference type="UniPathway" id="UPA00109">
    <property type="reaction ID" value="UER00183"/>
</dbReference>
<name>A0A433TM43_ELYCH</name>
<dbReference type="SUPFAM" id="SSF51569">
    <property type="entry name" value="Aldolase"/>
    <property type="match status" value="1"/>
</dbReference>
<dbReference type="EMBL" id="RQTK01000277">
    <property type="protein sequence ID" value="RUS82642.1"/>
    <property type="molecule type" value="Genomic_DNA"/>
</dbReference>